<reference evidence="10 11" key="1">
    <citation type="submission" date="2018-10" db="EMBL/GenBank/DDBJ databases">
        <title>Genome assembly for a Yunnan-Guizhou Plateau 3E fish, Anabarilius grahami (Regan), and its evolutionary and genetic applications.</title>
        <authorList>
            <person name="Jiang W."/>
        </authorList>
    </citation>
    <scope>NUCLEOTIDE SEQUENCE [LARGE SCALE GENOMIC DNA]</scope>
    <source>
        <strain evidence="10">AG-KIZ</strain>
        <tissue evidence="10">Muscle</tissue>
    </source>
</reference>
<feature type="transmembrane region" description="Helical" evidence="8">
    <location>
        <begin position="7"/>
        <end position="27"/>
    </location>
</feature>
<keyword evidence="5 8" id="KW-0472">Membrane</keyword>
<dbReference type="GO" id="GO:0015031">
    <property type="term" value="P:protein transport"/>
    <property type="evidence" value="ECO:0007669"/>
    <property type="project" value="InterPro"/>
</dbReference>
<dbReference type="Pfam" id="PF05104">
    <property type="entry name" value="Rib_recp_KP_reg"/>
    <property type="match status" value="1"/>
</dbReference>
<feature type="region of interest" description="Disordered" evidence="7">
    <location>
        <begin position="1245"/>
        <end position="1271"/>
    </location>
</feature>
<name>A0A3N0XQB6_ANAGA</name>
<evidence type="ECO:0000256" key="1">
    <source>
        <dbReference type="ARBA" id="ARBA00004389"/>
    </source>
</evidence>
<feature type="coiled-coil region" evidence="6">
    <location>
        <begin position="1011"/>
        <end position="1121"/>
    </location>
</feature>
<dbReference type="InterPro" id="IPR024854">
    <property type="entry name" value="Kinectin"/>
</dbReference>
<keyword evidence="3" id="KW-0256">Endoplasmic reticulum</keyword>
<feature type="compositionally biased region" description="Polar residues" evidence="7">
    <location>
        <begin position="277"/>
        <end position="286"/>
    </location>
</feature>
<feature type="compositionally biased region" description="Basic residues" evidence="7">
    <location>
        <begin position="125"/>
        <end position="134"/>
    </location>
</feature>
<evidence type="ECO:0000313" key="10">
    <source>
        <dbReference type="EMBL" id="ROJ19175.1"/>
    </source>
</evidence>
<evidence type="ECO:0000256" key="6">
    <source>
        <dbReference type="SAM" id="Coils"/>
    </source>
</evidence>
<keyword evidence="6" id="KW-0175">Coiled coil</keyword>
<dbReference type="Proteomes" id="UP000281406">
    <property type="component" value="Unassembled WGS sequence"/>
</dbReference>
<comment type="subcellular location">
    <subcellularLocation>
        <location evidence="1">Endoplasmic reticulum membrane</location>
        <topology evidence="1">Single-pass membrane protein</topology>
    </subcellularLocation>
</comment>
<comment type="caution">
    <text evidence="10">The sequence shown here is derived from an EMBL/GenBank/DDBJ whole genome shotgun (WGS) entry which is preliminary data.</text>
</comment>
<evidence type="ECO:0000256" key="5">
    <source>
        <dbReference type="ARBA" id="ARBA00023136"/>
    </source>
</evidence>
<evidence type="ECO:0000313" key="11">
    <source>
        <dbReference type="Proteomes" id="UP000281406"/>
    </source>
</evidence>
<feature type="coiled-coil region" evidence="6">
    <location>
        <begin position="370"/>
        <end position="397"/>
    </location>
</feature>
<keyword evidence="11" id="KW-1185">Reference proteome</keyword>
<dbReference type="PANTHER" id="PTHR18864:SF1">
    <property type="entry name" value="KINECTIN"/>
    <property type="match status" value="1"/>
</dbReference>
<feature type="compositionally biased region" description="Gly residues" evidence="7">
    <location>
        <begin position="67"/>
        <end position="78"/>
    </location>
</feature>
<feature type="domain" description="Ribosome receptor lysine/proline rich" evidence="9">
    <location>
        <begin position="27"/>
        <end position="178"/>
    </location>
</feature>
<sequence>MADSQYLLILAPSLVIALMFLFFWLFMKETSYDEVLARQKRDLKLPPVKPEARKKNEKKKNKKKESGGSGVGGGGGGGESEEDLRDFDTSDATSPASNDEDSEVVTVSPPVAAPVLAEPPSGIRERKKKEKKPKASPTAAPAAVPTVVPLSHTTPTTPPASEEPAVNGSKPAVRKEKAIPLTKQSSPPRPQASPPAHAETISKKKAKKQKIESEEPVIMEVKVQDGAAPVVTAAPPTASSGSGRRKKKQKVEAVVTVDEAHVQSSAPVPQTDCAAPTNHQSNQNNETPPPAPAPTKHGKKQKSETNKENSEVKLKELLASLSGLVLSDSDVVSLVSLLRDKSPNALDNWYKTAAKFEPSAQQLAEKDRLLSTLQEEASIAKGKVKQLSQELQAEKQKTGRVESMLHEHRVARDKEIMQAKAQSYQEMQIKFQQVREQLESQIARLQQENGILRDAVERCSTTNQMESKQSSELNKLRSEYNGLMKELAETKNKLQQEELQRKGLEVNYKQNVSQLEDAKRSWDDLQNYLHSVSAEREKLQAAKQELQNKLMAVESEITTKNKEIQNLHSNLKDSIFFKEQEQQKVMQLEQKVRQLLEASKHSMQPDDQLQEQVQDLLNENKTLKVQIDNLQTQLNTQATTVSHFDELQKLLAEKELQRKSLEDSLNAERSSGASRETNMQASVTTAMHNENQTLKADLQNLQAQISEQAVSVDQLQQSLQQRDEKIKTVETLLESSLIQMANKEEELKVIRNEYEGLKQQLEAVQKQSTEQTKSEKALEELQQKIQEKDEKILSVERSLQSAMDKESELKKAMEDLQQQVEALNSELAQLRSRETQESNSDLNAKLQELHAQLTAKDQDVERLQRELEENEMQQQQQTVSAAPSQELLTALAEKDTRLSELQEVLLELRESVELHRKKNNELREKNWSAMEALSATETILQGKLTKSAKEHQTVLESTEEECRALLHRLLPHVPLPTDQNHQQWLQKFETSMRESSAGEVSSVPASGAGDSQALAEKLKEAEEAQKVLQKDCETYKKVLAETEGILQRLQSSVEQEETRWREKLEQSQADHKEMTQRVIALEQEVDRLSSDGDVESLRRTKQHLEAELERAERESAIYVSEVLELKDLLTELQSKLDGSYTEAVRQNEELNLLKTRLTETLCKLETEETERQKVAGDLYKAQQSLELIQAEIVKEAGQADLIETSGLTQTEEIDRKEKMTAGLNQTVQELQELLQSVNRQLTKGQERLKQPTIPAHSNLGSHSPRKALTDPDDMHSVNRILSHAVSTPLPAFLIFSRLKE</sequence>
<organism evidence="10 11">
    <name type="scientific">Anabarilius grahami</name>
    <name type="common">Kanglang fish</name>
    <name type="synonym">Barilius grahami</name>
    <dbReference type="NCBI Taxonomy" id="495550"/>
    <lineage>
        <taxon>Eukaryota</taxon>
        <taxon>Metazoa</taxon>
        <taxon>Chordata</taxon>
        <taxon>Craniata</taxon>
        <taxon>Vertebrata</taxon>
        <taxon>Euteleostomi</taxon>
        <taxon>Actinopterygii</taxon>
        <taxon>Neopterygii</taxon>
        <taxon>Teleostei</taxon>
        <taxon>Ostariophysi</taxon>
        <taxon>Cypriniformes</taxon>
        <taxon>Xenocyprididae</taxon>
        <taxon>Xenocypridinae</taxon>
        <taxon>Xenocypridinae incertae sedis</taxon>
        <taxon>Anabarilius</taxon>
    </lineage>
</organism>
<dbReference type="Gene3D" id="1.10.287.1490">
    <property type="match status" value="1"/>
</dbReference>
<evidence type="ECO:0000256" key="3">
    <source>
        <dbReference type="ARBA" id="ARBA00022824"/>
    </source>
</evidence>
<protein>
    <submittedName>
        <fullName evidence="10">Kinectin</fullName>
    </submittedName>
</protein>
<keyword evidence="4 8" id="KW-1133">Transmembrane helix</keyword>
<dbReference type="GO" id="GO:0019894">
    <property type="term" value="F:kinesin binding"/>
    <property type="evidence" value="ECO:0007669"/>
    <property type="project" value="InterPro"/>
</dbReference>
<feature type="region of interest" description="Disordered" evidence="7">
    <location>
        <begin position="41"/>
        <end position="311"/>
    </location>
</feature>
<feature type="compositionally biased region" description="Low complexity" evidence="7">
    <location>
        <begin position="104"/>
        <end position="121"/>
    </location>
</feature>
<dbReference type="InterPro" id="IPR007794">
    <property type="entry name" value="Rib_rcpt_KP"/>
</dbReference>
<evidence type="ECO:0000259" key="9">
    <source>
        <dbReference type="Pfam" id="PF05104"/>
    </source>
</evidence>
<dbReference type="EMBL" id="RJVU01064075">
    <property type="protein sequence ID" value="ROJ19175.1"/>
    <property type="molecule type" value="Genomic_DNA"/>
</dbReference>
<dbReference type="GO" id="GO:0005789">
    <property type="term" value="C:endoplasmic reticulum membrane"/>
    <property type="evidence" value="ECO:0007669"/>
    <property type="project" value="UniProtKB-SubCell"/>
</dbReference>
<gene>
    <name evidence="10" type="ORF">DPX16_14442</name>
</gene>
<evidence type="ECO:0000256" key="2">
    <source>
        <dbReference type="ARBA" id="ARBA00022692"/>
    </source>
</evidence>
<feature type="compositionally biased region" description="Low complexity" evidence="7">
    <location>
        <begin position="227"/>
        <end position="242"/>
    </location>
</feature>
<evidence type="ECO:0000256" key="4">
    <source>
        <dbReference type="ARBA" id="ARBA00022989"/>
    </source>
</evidence>
<feature type="coiled-coil region" evidence="6">
    <location>
        <begin position="424"/>
        <end position="968"/>
    </location>
</feature>
<dbReference type="PANTHER" id="PTHR18864">
    <property type="entry name" value="KINECTIN"/>
    <property type="match status" value="1"/>
</dbReference>
<proteinExistence type="predicted"/>
<dbReference type="GO" id="GO:0007018">
    <property type="term" value="P:microtubule-based movement"/>
    <property type="evidence" value="ECO:0007669"/>
    <property type="project" value="InterPro"/>
</dbReference>
<evidence type="ECO:0000256" key="7">
    <source>
        <dbReference type="SAM" id="MobiDB-lite"/>
    </source>
</evidence>
<feature type="compositionally biased region" description="Low complexity" evidence="7">
    <location>
        <begin position="135"/>
        <end position="166"/>
    </location>
</feature>
<accession>A0A3N0XQB6</accession>
<feature type="compositionally biased region" description="Basic and acidic residues" evidence="7">
    <location>
        <begin position="301"/>
        <end position="311"/>
    </location>
</feature>
<dbReference type="OrthoDB" id="5875463at2759"/>
<feature type="compositionally biased region" description="Basic and acidic residues" evidence="7">
    <location>
        <begin position="41"/>
        <end position="54"/>
    </location>
</feature>
<keyword evidence="2 8" id="KW-0812">Transmembrane</keyword>
<evidence type="ECO:0000256" key="8">
    <source>
        <dbReference type="SAM" id="Phobius"/>
    </source>
</evidence>